<protein>
    <submittedName>
        <fullName evidence="1">21504_t:CDS:1</fullName>
    </submittedName>
</protein>
<accession>A0ACA9RDA8</accession>
<feature type="non-terminal residue" evidence="1">
    <location>
        <position position="56"/>
    </location>
</feature>
<dbReference type="EMBL" id="CAJVQC010049331">
    <property type="protein sequence ID" value="CAG8787456.1"/>
    <property type="molecule type" value="Genomic_DNA"/>
</dbReference>
<keyword evidence="2" id="KW-1185">Reference proteome</keyword>
<comment type="caution">
    <text evidence="1">The sequence shown here is derived from an EMBL/GenBank/DDBJ whole genome shotgun (WGS) entry which is preliminary data.</text>
</comment>
<evidence type="ECO:0000313" key="1">
    <source>
        <dbReference type="EMBL" id="CAG8787456.1"/>
    </source>
</evidence>
<organism evidence="1 2">
    <name type="scientific">Racocetra persica</name>
    <dbReference type="NCBI Taxonomy" id="160502"/>
    <lineage>
        <taxon>Eukaryota</taxon>
        <taxon>Fungi</taxon>
        <taxon>Fungi incertae sedis</taxon>
        <taxon>Mucoromycota</taxon>
        <taxon>Glomeromycotina</taxon>
        <taxon>Glomeromycetes</taxon>
        <taxon>Diversisporales</taxon>
        <taxon>Gigasporaceae</taxon>
        <taxon>Racocetra</taxon>
    </lineage>
</organism>
<proteinExistence type="predicted"/>
<gene>
    <name evidence="1" type="ORF">RPERSI_LOCUS18542</name>
</gene>
<reference evidence="1" key="1">
    <citation type="submission" date="2021-06" db="EMBL/GenBank/DDBJ databases">
        <authorList>
            <person name="Kallberg Y."/>
            <person name="Tangrot J."/>
            <person name="Rosling A."/>
        </authorList>
    </citation>
    <scope>NUCLEOTIDE SEQUENCE</scope>
    <source>
        <strain evidence="1">MA461A</strain>
    </source>
</reference>
<dbReference type="Proteomes" id="UP000789920">
    <property type="component" value="Unassembled WGS sequence"/>
</dbReference>
<evidence type="ECO:0000313" key="2">
    <source>
        <dbReference type="Proteomes" id="UP000789920"/>
    </source>
</evidence>
<name>A0ACA9RDA8_9GLOM</name>
<sequence>MTVQSQKREKPVVTSKSTNEEESLCITDDYDSETIIDEIDDDDNRVWFSLTDIENL</sequence>